<dbReference type="EMBL" id="BARW01018373">
    <property type="protein sequence ID" value="GAI98228.1"/>
    <property type="molecule type" value="Genomic_DNA"/>
</dbReference>
<comment type="caution">
    <text evidence="1">The sequence shown here is derived from an EMBL/GenBank/DDBJ whole genome shotgun (WGS) entry which is preliminary data.</text>
</comment>
<evidence type="ECO:0000313" key="1">
    <source>
        <dbReference type="EMBL" id="GAI98228.1"/>
    </source>
</evidence>
<reference evidence="1" key="1">
    <citation type="journal article" date="2014" name="Front. Microbiol.">
        <title>High frequency of phylogenetically diverse reductive dehalogenase-homologous genes in deep subseafloor sedimentary metagenomes.</title>
        <authorList>
            <person name="Kawai M."/>
            <person name="Futagami T."/>
            <person name="Toyoda A."/>
            <person name="Takaki Y."/>
            <person name="Nishi S."/>
            <person name="Hori S."/>
            <person name="Arai W."/>
            <person name="Tsubouchi T."/>
            <person name="Morono Y."/>
            <person name="Uchiyama I."/>
            <person name="Ito T."/>
            <person name="Fujiyama A."/>
            <person name="Inagaki F."/>
            <person name="Takami H."/>
        </authorList>
    </citation>
    <scope>NUCLEOTIDE SEQUENCE</scope>
    <source>
        <strain evidence="1">Expedition CK06-06</strain>
    </source>
</reference>
<sequence>MIFQPFWCAGNFYTALVGPAELLGRVYFDHWDFFLSLGDAFLPNLGVYDQRLYPGAEFPE</sequence>
<gene>
    <name evidence="1" type="ORF">S12H4_31475</name>
</gene>
<proteinExistence type="predicted"/>
<organism evidence="1">
    <name type="scientific">marine sediment metagenome</name>
    <dbReference type="NCBI Taxonomy" id="412755"/>
    <lineage>
        <taxon>unclassified sequences</taxon>
        <taxon>metagenomes</taxon>
        <taxon>ecological metagenomes</taxon>
    </lineage>
</organism>
<name>X1SZ57_9ZZZZ</name>
<protein>
    <submittedName>
        <fullName evidence="1">Uncharacterized protein</fullName>
    </submittedName>
</protein>
<accession>X1SZ57</accession>
<dbReference type="AlphaFoldDB" id="X1SZ57"/>